<dbReference type="InterPro" id="IPR015633">
    <property type="entry name" value="E2F"/>
</dbReference>
<dbReference type="SMART" id="SM01372">
    <property type="entry name" value="E2F_TDP"/>
    <property type="match status" value="1"/>
</dbReference>
<evidence type="ECO:0000259" key="6">
    <source>
        <dbReference type="SMART" id="SM01372"/>
    </source>
</evidence>
<evidence type="ECO:0000256" key="2">
    <source>
        <dbReference type="ARBA" id="ARBA00023015"/>
    </source>
</evidence>
<accession>A0A9P0GBY3</accession>
<dbReference type="EMBL" id="OV651828">
    <property type="protein sequence ID" value="CAH1104270.1"/>
    <property type="molecule type" value="Genomic_DNA"/>
</dbReference>
<feature type="domain" description="E2F/DP family winged-helix DNA-binding" evidence="6">
    <location>
        <begin position="8"/>
        <end position="74"/>
    </location>
</feature>
<dbReference type="GO" id="GO:0000978">
    <property type="term" value="F:RNA polymerase II cis-regulatory region sequence-specific DNA binding"/>
    <property type="evidence" value="ECO:0007669"/>
    <property type="project" value="InterPro"/>
</dbReference>
<name>A0A9P0GBY3_9CUCU</name>
<dbReference type="Gene3D" id="1.10.10.10">
    <property type="entry name" value="Winged helix-like DNA-binding domain superfamily/Winged helix DNA-binding domain"/>
    <property type="match status" value="1"/>
</dbReference>
<dbReference type="Pfam" id="PF16421">
    <property type="entry name" value="E2F_CC-MB"/>
    <property type="match status" value="1"/>
</dbReference>
<dbReference type="GO" id="GO:0090575">
    <property type="term" value="C:RNA polymerase II transcription regulator complex"/>
    <property type="evidence" value="ECO:0007669"/>
    <property type="project" value="TreeGrafter"/>
</dbReference>
<reference evidence="7" key="1">
    <citation type="submission" date="2022-01" db="EMBL/GenBank/DDBJ databases">
        <authorList>
            <person name="King R."/>
        </authorList>
    </citation>
    <scope>NUCLEOTIDE SEQUENCE</scope>
</reference>
<organism evidence="7 8">
    <name type="scientific">Psylliodes chrysocephalus</name>
    <dbReference type="NCBI Taxonomy" id="3402493"/>
    <lineage>
        <taxon>Eukaryota</taxon>
        <taxon>Metazoa</taxon>
        <taxon>Ecdysozoa</taxon>
        <taxon>Arthropoda</taxon>
        <taxon>Hexapoda</taxon>
        <taxon>Insecta</taxon>
        <taxon>Pterygota</taxon>
        <taxon>Neoptera</taxon>
        <taxon>Endopterygota</taxon>
        <taxon>Coleoptera</taxon>
        <taxon>Polyphaga</taxon>
        <taxon>Cucujiformia</taxon>
        <taxon>Chrysomeloidea</taxon>
        <taxon>Chrysomelidae</taxon>
        <taxon>Galerucinae</taxon>
        <taxon>Alticini</taxon>
        <taxon>Psylliodes</taxon>
    </lineage>
</organism>
<evidence type="ECO:0000313" key="7">
    <source>
        <dbReference type="EMBL" id="CAH1104270.1"/>
    </source>
</evidence>
<proteinExistence type="inferred from homology"/>
<dbReference type="Gene3D" id="6.10.250.540">
    <property type="match status" value="1"/>
</dbReference>
<keyword evidence="3 5" id="KW-0238">DNA-binding</keyword>
<keyword evidence="8" id="KW-1185">Reference proteome</keyword>
<dbReference type="InterPro" id="IPR036388">
    <property type="entry name" value="WH-like_DNA-bd_sf"/>
</dbReference>
<evidence type="ECO:0000313" key="8">
    <source>
        <dbReference type="Proteomes" id="UP001153636"/>
    </source>
</evidence>
<comment type="subcellular location">
    <subcellularLocation>
        <location evidence="5">Nucleus</location>
    </subcellularLocation>
</comment>
<comment type="similarity">
    <text evidence="1 5">Belongs to the E2F/DP family.</text>
</comment>
<protein>
    <recommendedName>
        <fullName evidence="6">E2F/DP family winged-helix DNA-binding domain-containing protein</fullName>
    </recommendedName>
</protein>
<dbReference type="GO" id="GO:0000981">
    <property type="term" value="F:DNA-binding transcription factor activity, RNA polymerase II-specific"/>
    <property type="evidence" value="ECO:0007669"/>
    <property type="project" value="TreeGrafter"/>
</dbReference>
<gene>
    <name evidence="7" type="ORF">PSYICH_LOCUS5090</name>
</gene>
<dbReference type="PANTHER" id="PTHR12081:SF18">
    <property type="entry name" value="TRANSCRIPTION FACTOR E2F2-RELATED"/>
    <property type="match status" value="1"/>
</dbReference>
<dbReference type="Proteomes" id="UP001153636">
    <property type="component" value="Chromosome 16"/>
</dbReference>
<keyword evidence="4 5" id="KW-0804">Transcription</keyword>
<dbReference type="GO" id="GO:0046983">
    <property type="term" value="F:protein dimerization activity"/>
    <property type="evidence" value="ECO:0007669"/>
    <property type="project" value="InterPro"/>
</dbReference>
<evidence type="ECO:0000256" key="5">
    <source>
        <dbReference type="RuleBase" id="RU003796"/>
    </source>
</evidence>
<dbReference type="InterPro" id="IPR036390">
    <property type="entry name" value="WH_DNA-bd_sf"/>
</dbReference>
<dbReference type="PANTHER" id="PTHR12081">
    <property type="entry name" value="TRANSCRIPTION FACTOR E2F"/>
    <property type="match status" value="1"/>
</dbReference>
<keyword evidence="5" id="KW-0539">Nucleus</keyword>
<dbReference type="Pfam" id="PF02319">
    <property type="entry name" value="WHD_E2F_TDP"/>
    <property type="match status" value="1"/>
</dbReference>
<dbReference type="InterPro" id="IPR003316">
    <property type="entry name" value="E2F_WHTH_DNA-bd_dom"/>
</dbReference>
<dbReference type="FunFam" id="1.10.10.10:FF:000008">
    <property type="entry name" value="E2F transcription factor 1"/>
    <property type="match status" value="1"/>
</dbReference>
<evidence type="ECO:0000256" key="1">
    <source>
        <dbReference type="ARBA" id="ARBA00010940"/>
    </source>
</evidence>
<keyword evidence="2 5" id="KW-0805">Transcription regulation</keyword>
<dbReference type="InterPro" id="IPR037241">
    <property type="entry name" value="E2F-DP_heterodim"/>
</dbReference>
<dbReference type="OrthoDB" id="1743261at2759"/>
<dbReference type="SUPFAM" id="SSF46785">
    <property type="entry name" value="Winged helix' DNA-binding domain"/>
    <property type="match status" value="1"/>
</dbReference>
<dbReference type="SUPFAM" id="SSF144074">
    <property type="entry name" value="E2F-DP heterodimerization region"/>
    <property type="match status" value="1"/>
</dbReference>
<dbReference type="AlphaFoldDB" id="A0A9P0GBY3"/>
<evidence type="ECO:0000256" key="4">
    <source>
        <dbReference type="ARBA" id="ARBA00023163"/>
    </source>
</evidence>
<sequence>MGEHSHSRFEKSLGLLTTKFVGLLKRSTGGVLDLKIAADLLAVRQKRRIYDITNVLEGIGLIEKKSKNSIQWKPYTCKCLPGTNTQEFTVKIADLKKKISKLNDYEHELDLHRLWIEQSIRNTTEDLETRKYLYVTDEDFSQRFDSNDRVVIVNTPINNSTVKFENSEDLFQLTFNSSTTPILSTLLGEIPKDDHGNTRKRKRVIHLKQESEDTHSNRIEFINKDRVEDDPDLIAAEILFKKHKGSYYEGQSRLVDQNGNDPSSFVPLSPVQLSQDYNFGFLDTEGATDLFDETHFSTTLEIPL</sequence>
<evidence type="ECO:0000256" key="3">
    <source>
        <dbReference type="ARBA" id="ARBA00023125"/>
    </source>
</evidence>
<dbReference type="InterPro" id="IPR032198">
    <property type="entry name" value="E2F_CC-MB"/>
</dbReference>